<protein>
    <submittedName>
        <fullName evidence="3">Uncharacterized protein</fullName>
    </submittedName>
</protein>
<dbReference type="EMBL" id="JAPTSV010000007">
    <property type="protein sequence ID" value="KAJ1525796.1"/>
    <property type="molecule type" value="Genomic_DNA"/>
</dbReference>
<dbReference type="Proteomes" id="UP001075354">
    <property type="component" value="Chromosome 7"/>
</dbReference>
<evidence type="ECO:0000313" key="3">
    <source>
        <dbReference type="EMBL" id="KAJ1525796.1"/>
    </source>
</evidence>
<dbReference type="SMART" id="SM00248">
    <property type="entry name" value="ANK"/>
    <property type="match status" value="2"/>
</dbReference>
<dbReference type="SUPFAM" id="SSF48403">
    <property type="entry name" value="Ankyrin repeat"/>
    <property type="match status" value="1"/>
</dbReference>
<feature type="repeat" description="ANK" evidence="1">
    <location>
        <begin position="352"/>
        <end position="384"/>
    </location>
</feature>
<dbReference type="Pfam" id="PF00023">
    <property type="entry name" value="Ank"/>
    <property type="match status" value="1"/>
</dbReference>
<dbReference type="PROSITE" id="PS50088">
    <property type="entry name" value="ANK_REPEAT"/>
    <property type="match status" value="2"/>
</dbReference>
<gene>
    <name evidence="3" type="ORF">ONE63_008999</name>
</gene>
<dbReference type="AlphaFoldDB" id="A0AAV7XLX0"/>
<dbReference type="InterPro" id="IPR036770">
    <property type="entry name" value="Ankyrin_rpt-contain_sf"/>
</dbReference>
<feature type="compositionally biased region" description="Pro residues" evidence="2">
    <location>
        <begin position="90"/>
        <end position="99"/>
    </location>
</feature>
<feature type="region of interest" description="Disordered" evidence="2">
    <location>
        <begin position="272"/>
        <end position="306"/>
    </location>
</feature>
<dbReference type="PROSITE" id="PS50297">
    <property type="entry name" value="ANK_REP_REGION"/>
    <property type="match status" value="1"/>
</dbReference>
<accession>A0AAV7XLX0</accession>
<feature type="region of interest" description="Disordered" evidence="2">
    <location>
        <begin position="69"/>
        <end position="217"/>
    </location>
</feature>
<dbReference type="InterPro" id="IPR002110">
    <property type="entry name" value="Ankyrin_rpt"/>
</dbReference>
<comment type="caution">
    <text evidence="3">The sequence shown here is derived from an EMBL/GenBank/DDBJ whole genome shotgun (WGS) entry which is preliminary data.</text>
</comment>
<proteinExistence type="predicted"/>
<feature type="compositionally biased region" description="Low complexity" evidence="2">
    <location>
        <begin position="278"/>
        <end position="295"/>
    </location>
</feature>
<organism evidence="3 4">
    <name type="scientific">Megalurothrips usitatus</name>
    <name type="common">bean blossom thrips</name>
    <dbReference type="NCBI Taxonomy" id="439358"/>
    <lineage>
        <taxon>Eukaryota</taxon>
        <taxon>Metazoa</taxon>
        <taxon>Ecdysozoa</taxon>
        <taxon>Arthropoda</taxon>
        <taxon>Hexapoda</taxon>
        <taxon>Insecta</taxon>
        <taxon>Pterygota</taxon>
        <taxon>Neoptera</taxon>
        <taxon>Paraneoptera</taxon>
        <taxon>Thysanoptera</taxon>
        <taxon>Terebrantia</taxon>
        <taxon>Thripoidea</taxon>
        <taxon>Thripidae</taxon>
        <taxon>Megalurothrips</taxon>
    </lineage>
</organism>
<name>A0AAV7XLX0_9NEOP</name>
<reference evidence="3" key="1">
    <citation type="submission" date="2022-12" db="EMBL/GenBank/DDBJ databases">
        <title>Chromosome-level genome assembly of the bean flower thrips Megalurothrips usitatus.</title>
        <authorList>
            <person name="Ma L."/>
            <person name="Liu Q."/>
            <person name="Li H."/>
            <person name="Cai W."/>
        </authorList>
    </citation>
    <scope>NUCLEOTIDE SEQUENCE</scope>
    <source>
        <strain evidence="3">Cailab_2022a</strain>
    </source>
</reference>
<feature type="repeat" description="ANK" evidence="1">
    <location>
        <begin position="23"/>
        <end position="52"/>
    </location>
</feature>
<keyword evidence="1" id="KW-0040">ANK repeat</keyword>
<evidence type="ECO:0000256" key="1">
    <source>
        <dbReference type="PROSITE-ProRule" id="PRU00023"/>
    </source>
</evidence>
<evidence type="ECO:0000313" key="4">
    <source>
        <dbReference type="Proteomes" id="UP001075354"/>
    </source>
</evidence>
<sequence>MDPSTSPSTPSPLSPTAPLIFSNALHVAVDQGAVDVTRLLLKYGLEPNQGGRLSCPRLSSHSEQGFFAGSCPDASRSPSTGTTKMAVMHPLPPAPPTPHPQRRVSWVAPGTPGQPGRGGLRHVPRQRSLSLEHDKAEQRRPAADQRSVSLKSSPLLRAKAPGQGQAHGHGDNGSVVELWDAPGSPPGPGQRPKASVDGASAGLRPHPTHGSGSKLRRSSEIFKSILLNLSMRDAEAAGAETPGNATPPELEAPQVDLAGLLAAHERRRLAATRHLDDSSASSSMSSSSSDLSVRSSSDDECEGLATGAPHHHHALGLGLGLGYASDVVLHTNPGLAAERLGALASYTRQYLFSLPALFLAVARGHTTMVYLLLKYGANVDFQVSRAPLCRPSPTLQRLLLRQPLPL</sequence>
<keyword evidence="4" id="KW-1185">Reference proteome</keyword>
<feature type="compositionally biased region" description="Basic and acidic residues" evidence="2">
    <location>
        <begin position="130"/>
        <end position="143"/>
    </location>
</feature>
<evidence type="ECO:0000256" key="2">
    <source>
        <dbReference type="SAM" id="MobiDB-lite"/>
    </source>
</evidence>